<keyword evidence="11" id="KW-0812">Transmembrane</keyword>
<evidence type="ECO:0000256" key="10">
    <source>
        <dbReference type="HAMAP-Rule" id="MF_03018"/>
    </source>
</evidence>
<evidence type="ECO:0000256" key="4">
    <source>
        <dbReference type="ARBA" id="ARBA00022787"/>
    </source>
</evidence>
<evidence type="ECO:0000256" key="2">
    <source>
        <dbReference type="ARBA" id="ARBA00022630"/>
    </source>
</evidence>
<feature type="domain" description="FAD-binding" evidence="12">
    <location>
        <begin position="7"/>
        <end position="393"/>
    </location>
</feature>
<feature type="transmembrane region" description="Helical" evidence="11">
    <location>
        <begin position="457"/>
        <end position="481"/>
    </location>
</feature>
<keyword evidence="6 10" id="KW-0521">NADP</keyword>
<dbReference type="InterPro" id="IPR027545">
    <property type="entry name" value="Kynurenine_monooxygenase"/>
</dbReference>
<organism evidence="13 14">
    <name type="scientific">Neodothiora populina</name>
    <dbReference type="NCBI Taxonomy" id="2781224"/>
    <lineage>
        <taxon>Eukaryota</taxon>
        <taxon>Fungi</taxon>
        <taxon>Dikarya</taxon>
        <taxon>Ascomycota</taxon>
        <taxon>Pezizomycotina</taxon>
        <taxon>Dothideomycetes</taxon>
        <taxon>Dothideomycetidae</taxon>
        <taxon>Dothideales</taxon>
        <taxon>Dothioraceae</taxon>
        <taxon>Neodothiora</taxon>
    </lineage>
</organism>
<dbReference type="PRINTS" id="PR00420">
    <property type="entry name" value="RNGMNOXGNASE"/>
</dbReference>
<keyword evidence="3 10" id="KW-0662">Pyridine nucleotide biosynthesis</keyword>
<protein>
    <recommendedName>
        <fullName evidence="10">Kynurenine 3-monooxygenase</fullName>
        <ecNumber evidence="10">1.14.13.9</ecNumber>
    </recommendedName>
    <alternativeName>
        <fullName evidence="10">Biosynthesis of nicotinic acid protein 4</fullName>
    </alternativeName>
    <alternativeName>
        <fullName evidence="10">Kynurenine 3-hydroxylase</fullName>
    </alternativeName>
</protein>
<keyword evidence="5 10" id="KW-0274">FAD</keyword>
<accession>A0ABR3P592</accession>
<keyword evidence="10 11" id="KW-0472">Membrane</keyword>
<proteinExistence type="inferred from homology"/>
<dbReference type="PANTHER" id="PTHR46028">
    <property type="entry name" value="KYNURENINE 3-MONOOXYGENASE"/>
    <property type="match status" value="1"/>
</dbReference>
<evidence type="ECO:0000256" key="9">
    <source>
        <dbReference type="ARBA" id="ARBA00047818"/>
    </source>
</evidence>
<evidence type="ECO:0000313" key="14">
    <source>
        <dbReference type="Proteomes" id="UP001562354"/>
    </source>
</evidence>
<keyword evidence="11" id="KW-1133">Transmembrane helix</keyword>
<evidence type="ECO:0000259" key="12">
    <source>
        <dbReference type="Pfam" id="PF01494"/>
    </source>
</evidence>
<comment type="cofactor">
    <cofactor evidence="1 10">
        <name>FAD</name>
        <dbReference type="ChEBI" id="CHEBI:57692"/>
    </cofactor>
</comment>
<dbReference type="Pfam" id="PF01494">
    <property type="entry name" value="FAD_binding_3"/>
    <property type="match status" value="1"/>
</dbReference>
<dbReference type="PANTHER" id="PTHR46028:SF2">
    <property type="entry name" value="KYNURENINE 3-MONOOXYGENASE"/>
    <property type="match status" value="1"/>
</dbReference>
<evidence type="ECO:0000256" key="5">
    <source>
        <dbReference type="ARBA" id="ARBA00022827"/>
    </source>
</evidence>
<gene>
    <name evidence="10" type="primary">BNA4</name>
    <name evidence="13" type="ORF">AAFC00_006389</name>
</gene>
<evidence type="ECO:0000256" key="3">
    <source>
        <dbReference type="ARBA" id="ARBA00022642"/>
    </source>
</evidence>
<evidence type="ECO:0000313" key="13">
    <source>
        <dbReference type="EMBL" id="KAL1297866.1"/>
    </source>
</evidence>
<sequence length="512" mass="57058">MEKQKFVVIGAGPVGALAALYAAGRGFDVEVYELRGDLRDPQVVPLNFTRSINLAMSERGINALKHANIPGLVDSIMTETIPMHGRMIHGVDNGSFTEESQNYDIHGRFISAVDRAGLNKRLLDELDKLPNVKMFFNYKLTGADFRAKRAWFEERSKPLTDHAQNPSEIQDAPPRATEIEVAFDFMLGCDGAHSAVRYHLMKYTRMDYTQSYIDTLWCEFHIDPTPSTAGTSEGDFKISPNHLHIWPGREFMFIAIPSSDKSFTSTLFLPAHHFAHLDANPSELVPFFNRYFPGVAGRLISESDLQKQYTENPHLPLITIKCSPHHYASSAVILGDAAHAMVPFYGQGMNAGLEDVRVLFSFLDAAAPTPEGRTSALAAYSTQRTPDASAICDLALRNYQEMRADVASPIYKFRKWVEEKLSVAVPRLGWATQYSRISFGNQRYSEVERLAQRQGGVLLWSMTGFVGLLATGAVYGAWAWWRWNRAAATSRGLLKGGIGLTAIGERIGRVFL</sequence>
<comment type="caution">
    <text evidence="13">The sequence shown here is derived from an EMBL/GenBank/DDBJ whole genome shotgun (WGS) entry which is preliminary data.</text>
</comment>
<dbReference type="HAMAP" id="MF_01971">
    <property type="entry name" value="Kynurenine_monooxygenase"/>
    <property type="match status" value="1"/>
</dbReference>
<comment type="subcellular location">
    <subcellularLocation>
        <location evidence="10">Mitochondrion outer membrane</location>
    </subcellularLocation>
</comment>
<keyword evidence="8 10" id="KW-0503">Monooxygenase</keyword>
<comment type="catalytic activity">
    <reaction evidence="9 10">
        <text>L-kynurenine + NADPH + O2 + H(+) = 3-hydroxy-L-kynurenine + NADP(+) + H2O</text>
        <dbReference type="Rhea" id="RHEA:20545"/>
        <dbReference type="ChEBI" id="CHEBI:15377"/>
        <dbReference type="ChEBI" id="CHEBI:15378"/>
        <dbReference type="ChEBI" id="CHEBI:15379"/>
        <dbReference type="ChEBI" id="CHEBI:57783"/>
        <dbReference type="ChEBI" id="CHEBI:57959"/>
        <dbReference type="ChEBI" id="CHEBI:58125"/>
        <dbReference type="ChEBI" id="CHEBI:58349"/>
        <dbReference type="EC" id="1.14.13.9"/>
    </reaction>
</comment>
<evidence type="ECO:0000256" key="8">
    <source>
        <dbReference type="ARBA" id="ARBA00023033"/>
    </source>
</evidence>
<reference evidence="13 14" key="1">
    <citation type="submission" date="2024-07" db="EMBL/GenBank/DDBJ databases">
        <title>Draft sequence of the Neodothiora populina.</title>
        <authorList>
            <person name="Drown D.D."/>
            <person name="Schuette U.S."/>
            <person name="Buechlein A.B."/>
            <person name="Rusch D.R."/>
            <person name="Winton L.W."/>
            <person name="Adams G.A."/>
        </authorList>
    </citation>
    <scope>NUCLEOTIDE SEQUENCE [LARGE SCALE GENOMIC DNA]</scope>
    <source>
        <strain evidence="13 14">CPC 39397</strain>
    </source>
</reference>
<dbReference type="GeneID" id="95980088"/>
<keyword evidence="2 10" id="KW-0285">Flavoprotein</keyword>
<dbReference type="InterPro" id="IPR002938">
    <property type="entry name" value="FAD-bd"/>
</dbReference>
<dbReference type="EC" id="1.14.13.9" evidence="10"/>
<comment type="pathway">
    <text evidence="10">Cofactor biosynthesis; NAD(+) biosynthesis; quinolinate from L-kynurenine: step 1/3.</text>
</comment>
<dbReference type="EMBL" id="JBFMKM010000014">
    <property type="protein sequence ID" value="KAL1297866.1"/>
    <property type="molecule type" value="Genomic_DNA"/>
</dbReference>
<dbReference type="RefSeq" id="XP_069197548.1">
    <property type="nucleotide sequence ID" value="XM_069346338.1"/>
</dbReference>
<keyword evidence="4 10" id="KW-1000">Mitochondrion outer membrane</keyword>
<evidence type="ECO:0000256" key="11">
    <source>
        <dbReference type="SAM" id="Phobius"/>
    </source>
</evidence>
<dbReference type="Proteomes" id="UP001562354">
    <property type="component" value="Unassembled WGS sequence"/>
</dbReference>
<keyword evidence="14" id="KW-1185">Reference proteome</keyword>
<dbReference type="Gene3D" id="3.50.50.60">
    <property type="entry name" value="FAD/NAD(P)-binding domain"/>
    <property type="match status" value="1"/>
</dbReference>
<evidence type="ECO:0000256" key="1">
    <source>
        <dbReference type="ARBA" id="ARBA00001974"/>
    </source>
</evidence>
<keyword evidence="10" id="KW-0496">Mitochondrion</keyword>
<dbReference type="SUPFAM" id="SSF51905">
    <property type="entry name" value="FAD/NAD(P)-binding domain"/>
    <property type="match status" value="1"/>
</dbReference>
<name>A0ABR3P592_9PEZI</name>
<dbReference type="InterPro" id="IPR036188">
    <property type="entry name" value="FAD/NAD-bd_sf"/>
</dbReference>
<evidence type="ECO:0000256" key="6">
    <source>
        <dbReference type="ARBA" id="ARBA00022857"/>
    </source>
</evidence>
<comment type="similarity">
    <text evidence="10">Belongs to the aromatic-ring hydroxylase family. KMO subfamily.</text>
</comment>
<evidence type="ECO:0000256" key="7">
    <source>
        <dbReference type="ARBA" id="ARBA00023002"/>
    </source>
</evidence>
<comment type="function">
    <text evidence="10">Catalyzes the hydroxylation of L-kynurenine (L-Kyn) to form 3-hydroxy-L-kynurenine (L-3OHKyn). Required for synthesis of quinolinic acid.</text>
</comment>
<keyword evidence="7 10" id="KW-0560">Oxidoreductase</keyword>